<reference evidence="1" key="1">
    <citation type="submission" date="2020-07" db="EMBL/GenBank/DDBJ databases">
        <title>Genome sequence and genetic diversity analysis of an under-domesticated orphan crop, white fonio (Digitaria exilis).</title>
        <authorList>
            <person name="Bennetzen J.L."/>
            <person name="Chen S."/>
            <person name="Ma X."/>
            <person name="Wang X."/>
            <person name="Yssel A.E.J."/>
            <person name="Chaluvadi S.R."/>
            <person name="Johnson M."/>
            <person name="Gangashetty P."/>
            <person name="Hamidou F."/>
            <person name="Sanogo M.D."/>
            <person name="Zwaenepoel A."/>
            <person name="Wallace J."/>
            <person name="Van De Peer Y."/>
            <person name="Van Deynze A."/>
        </authorList>
    </citation>
    <scope>NUCLEOTIDE SEQUENCE</scope>
    <source>
        <tissue evidence="1">Leaves</tissue>
    </source>
</reference>
<name>A0A835A815_9POAL</name>
<dbReference type="OrthoDB" id="682412at2759"/>
<dbReference type="AlphaFoldDB" id="A0A835A815"/>
<comment type="caution">
    <text evidence="1">The sequence shown here is derived from an EMBL/GenBank/DDBJ whole genome shotgun (WGS) entry which is preliminary data.</text>
</comment>
<sequence>MASLLIYTTWNIWKERNRRVFEAKVATQQMLFMI</sequence>
<keyword evidence="2" id="KW-1185">Reference proteome</keyword>
<dbReference type="EMBL" id="JACEFO010002879">
    <property type="protein sequence ID" value="KAF8646989.1"/>
    <property type="molecule type" value="Genomic_DNA"/>
</dbReference>
<protein>
    <submittedName>
        <fullName evidence="1">Uncharacterized protein</fullName>
    </submittedName>
</protein>
<dbReference type="Proteomes" id="UP000636709">
    <property type="component" value="Unassembled WGS sequence"/>
</dbReference>
<accession>A0A835A815</accession>
<organism evidence="1 2">
    <name type="scientific">Digitaria exilis</name>
    <dbReference type="NCBI Taxonomy" id="1010633"/>
    <lineage>
        <taxon>Eukaryota</taxon>
        <taxon>Viridiplantae</taxon>
        <taxon>Streptophyta</taxon>
        <taxon>Embryophyta</taxon>
        <taxon>Tracheophyta</taxon>
        <taxon>Spermatophyta</taxon>
        <taxon>Magnoliopsida</taxon>
        <taxon>Liliopsida</taxon>
        <taxon>Poales</taxon>
        <taxon>Poaceae</taxon>
        <taxon>PACMAD clade</taxon>
        <taxon>Panicoideae</taxon>
        <taxon>Panicodae</taxon>
        <taxon>Paniceae</taxon>
        <taxon>Anthephorinae</taxon>
        <taxon>Digitaria</taxon>
    </lineage>
</organism>
<gene>
    <name evidence="1" type="ORF">HU200_065503</name>
</gene>
<evidence type="ECO:0000313" key="1">
    <source>
        <dbReference type="EMBL" id="KAF8646989.1"/>
    </source>
</evidence>
<proteinExistence type="predicted"/>
<evidence type="ECO:0000313" key="2">
    <source>
        <dbReference type="Proteomes" id="UP000636709"/>
    </source>
</evidence>